<keyword evidence="4" id="KW-0862">Zinc</keyword>
<keyword evidence="3 6" id="KW-0863">Zinc-finger</keyword>
<dbReference type="InterPro" id="IPR013087">
    <property type="entry name" value="Znf_C2H2_type"/>
</dbReference>
<feature type="compositionally biased region" description="Basic and acidic residues" evidence="7">
    <location>
        <begin position="131"/>
        <end position="140"/>
    </location>
</feature>
<dbReference type="Proteomes" id="UP001162483">
    <property type="component" value="Unassembled WGS sequence"/>
</dbReference>
<evidence type="ECO:0000259" key="8">
    <source>
        <dbReference type="PROSITE" id="PS50157"/>
    </source>
</evidence>
<dbReference type="PROSITE" id="PS00028">
    <property type="entry name" value="ZINC_FINGER_C2H2_1"/>
    <property type="match status" value="3"/>
</dbReference>
<evidence type="ECO:0000256" key="7">
    <source>
        <dbReference type="SAM" id="MobiDB-lite"/>
    </source>
</evidence>
<feature type="compositionally biased region" description="Acidic residues" evidence="7">
    <location>
        <begin position="120"/>
        <end position="130"/>
    </location>
</feature>
<comment type="subcellular location">
    <subcellularLocation>
        <location evidence="1">Nucleus</location>
    </subcellularLocation>
</comment>
<dbReference type="SMART" id="SM00355">
    <property type="entry name" value="ZnF_C2H2"/>
    <property type="match status" value="3"/>
</dbReference>
<reference evidence="9" key="1">
    <citation type="submission" date="2023-05" db="EMBL/GenBank/DDBJ databases">
        <authorList>
            <person name="Stuckert A."/>
        </authorList>
    </citation>
    <scope>NUCLEOTIDE SEQUENCE</scope>
</reference>
<dbReference type="SUPFAM" id="SSF57667">
    <property type="entry name" value="beta-beta-alpha zinc fingers"/>
    <property type="match status" value="2"/>
</dbReference>
<feature type="domain" description="C2H2-type" evidence="8">
    <location>
        <begin position="192"/>
        <end position="219"/>
    </location>
</feature>
<evidence type="ECO:0000256" key="2">
    <source>
        <dbReference type="ARBA" id="ARBA00022723"/>
    </source>
</evidence>
<evidence type="ECO:0000256" key="1">
    <source>
        <dbReference type="ARBA" id="ARBA00004123"/>
    </source>
</evidence>
<feature type="compositionally biased region" description="Basic and acidic residues" evidence="7">
    <location>
        <begin position="1"/>
        <end position="10"/>
    </location>
</feature>
<evidence type="ECO:0000256" key="3">
    <source>
        <dbReference type="ARBA" id="ARBA00022771"/>
    </source>
</evidence>
<accession>A0ABN9C8W9</accession>
<dbReference type="InterPro" id="IPR036236">
    <property type="entry name" value="Znf_C2H2_sf"/>
</dbReference>
<gene>
    <name evidence="9" type="ORF">SPARVUS_LOCUS4554025</name>
</gene>
<feature type="domain" description="C2H2-type" evidence="8">
    <location>
        <begin position="220"/>
        <end position="247"/>
    </location>
</feature>
<name>A0ABN9C8W9_9NEOB</name>
<keyword evidence="2" id="KW-0479">Metal-binding</keyword>
<dbReference type="Pfam" id="PF00096">
    <property type="entry name" value="zf-C2H2"/>
    <property type="match status" value="3"/>
</dbReference>
<evidence type="ECO:0000256" key="5">
    <source>
        <dbReference type="ARBA" id="ARBA00023242"/>
    </source>
</evidence>
<keyword evidence="5" id="KW-0539">Nucleus</keyword>
<proteinExistence type="predicted"/>
<sequence length="247" mass="27344">MQPSPDDKWKNTVVFRPVPAQTDTAGSSASGQQGQQPAVADVIQQLLELSEPVPVENPQNQQSGQSLNIAVGINRDILQQALENSGLSSIPVVPLPSDSSQAKTNDQEIECLSSQQMDCNDQEPGVDQEDQDKAEKSEKRIFKKKSPFTPVSGSVREESGVRWHVCTYCAKEFKKPSDLVRHIRIHTHEKPFKCLQCFRAFAVKSTLTAHIKTHTGIKAFKCDFCMKCFSTSGSLKVHIRLHTGKSL</sequence>
<dbReference type="PROSITE" id="PS50157">
    <property type="entry name" value="ZINC_FINGER_C2H2_2"/>
    <property type="match status" value="3"/>
</dbReference>
<evidence type="ECO:0000256" key="6">
    <source>
        <dbReference type="PROSITE-ProRule" id="PRU00042"/>
    </source>
</evidence>
<dbReference type="Gene3D" id="3.30.160.60">
    <property type="entry name" value="Classic Zinc Finger"/>
    <property type="match status" value="3"/>
</dbReference>
<evidence type="ECO:0000256" key="4">
    <source>
        <dbReference type="ARBA" id="ARBA00022833"/>
    </source>
</evidence>
<feature type="region of interest" description="Disordered" evidence="7">
    <location>
        <begin position="1"/>
        <end position="38"/>
    </location>
</feature>
<feature type="region of interest" description="Disordered" evidence="7">
    <location>
        <begin position="116"/>
        <end position="141"/>
    </location>
</feature>
<protein>
    <recommendedName>
        <fullName evidence="8">C2H2-type domain-containing protein</fullName>
    </recommendedName>
</protein>
<feature type="compositionally biased region" description="Low complexity" evidence="7">
    <location>
        <begin position="25"/>
        <end position="38"/>
    </location>
</feature>
<dbReference type="InterPro" id="IPR051643">
    <property type="entry name" value="Transcr_Reg_ZincFinger"/>
</dbReference>
<dbReference type="PANTHER" id="PTHR24396:SF21">
    <property type="entry name" value="ZINC FINGER PROTEIN 236"/>
    <property type="match status" value="1"/>
</dbReference>
<comment type="caution">
    <text evidence="9">The sequence shown here is derived from an EMBL/GenBank/DDBJ whole genome shotgun (WGS) entry which is preliminary data.</text>
</comment>
<keyword evidence="10" id="KW-1185">Reference proteome</keyword>
<dbReference type="PANTHER" id="PTHR24396">
    <property type="entry name" value="ZINC FINGER PROTEIN"/>
    <property type="match status" value="1"/>
</dbReference>
<dbReference type="EMBL" id="CATNWA010008574">
    <property type="protein sequence ID" value="CAI9556478.1"/>
    <property type="molecule type" value="Genomic_DNA"/>
</dbReference>
<evidence type="ECO:0000313" key="9">
    <source>
        <dbReference type="EMBL" id="CAI9556478.1"/>
    </source>
</evidence>
<evidence type="ECO:0000313" key="10">
    <source>
        <dbReference type="Proteomes" id="UP001162483"/>
    </source>
</evidence>
<feature type="domain" description="C2H2-type" evidence="8">
    <location>
        <begin position="164"/>
        <end position="191"/>
    </location>
</feature>
<organism evidence="9 10">
    <name type="scientific">Staurois parvus</name>
    <dbReference type="NCBI Taxonomy" id="386267"/>
    <lineage>
        <taxon>Eukaryota</taxon>
        <taxon>Metazoa</taxon>
        <taxon>Chordata</taxon>
        <taxon>Craniata</taxon>
        <taxon>Vertebrata</taxon>
        <taxon>Euteleostomi</taxon>
        <taxon>Amphibia</taxon>
        <taxon>Batrachia</taxon>
        <taxon>Anura</taxon>
        <taxon>Neobatrachia</taxon>
        <taxon>Ranoidea</taxon>
        <taxon>Ranidae</taxon>
        <taxon>Staurois</taxon>
    </lineage>
</organism>